<dbReference type="InterPro" id="IPR018841">
    <property type="entry name" value="DUF2442"/>
</dbReference>
<accession>I4B268</accession>
<dbReference type="Gene3D" id="3.30.2020.40">
    <property type="entry name" value="Uncharacterised protein PF10387, DUF2442"/>
    <property type="match status" value="1"/>
</dbReference>
<dbReference type="KEGG" id="tpx:Turpa_0724"/>
<evidence type="ECO:0008006" key="3">
    <source>
        <dbReference type="Google" id="ProtNLM"/>
    </source>
</evidence>
<dbReference type="Proteomes" id="UP000006048">
    <property type="component" value="Chromosome"/>
</dbReference>
<organism evidence="1 2">
    <name type="scientific">Turneriella parva (strain ATCC BAA-1111 / DSM 21527 / NCTC 11395 / H)</name>
    <name type="common">Leptospira parva</name>
    <dbReference type="NCBI Taxonomy" id="869212"/>
    <lineage>
        <taxon>Bacteria</taxon>
        <taxon>Pseudomonadati</taxon>
        <taxon>Spirochaetota</taxon>
        <taxon>Spirochaetia</taxon>
        <taxon>Leptospirales</taxon>
        <taxon>Leptospiraceae</taxon>
        <taxon>Turneriella</taxon>
    </lineage>
</organism>
<dbReference type="RefSeq" id="WP_014801893.1">
    <property type="nucleotide sequence ID" value="NC_018020.1"/>
</dbReference>
<evidence type="ECO:0000313" key="1">
    <source>
        <dbReference type="EMBL" id="AFM11375.1"/>
    </source>
</evidence>
<dbReference type="AlphaFoldDB" id="I4B268"/>
<reference evidence="1 2" key="1">
    <citation type="submission" date="2012-06" db="EMBL/GenBank/DDBJ databases">
        <title>The complete chromosome of genome of Turneriella parva DSM 21527.</title>
        <authorList>
            <consortium name="US DOE Joint Genome Institute (JGI-PGF)"/>
            <person name="Lucas S."/>
            <person name="Han J."/>
            <person name="Lapidus A."/>
            <person name="Bruce D."/>
            <person name="Goodwin L."/>
            <person name="Pitluck S."/>
            <person name="Peters L."/>
            <person name="Kyrpides N."/>
            <person name="Mavromatis K."/>
            <person name="Ivanova N."/>
            <person name="Mikhailova N."/>
            <person name="Chertkov O."/>
            <person name="Detter J.C."/>
            <person name="Tapia R."/>
            <person name="Han C."/>
            <person name="Land M."/>
            <person name="Hauser L."/>
            <person name="Markowitz V."/>
            <person name="Cheng J.-F."/>
            <person name="Hugenholtz P."/>
            <person name="Woyke T."/>
            <person name="Wu D."/>
            <person name="Gronow S."/>
            <person name="Wellnitz S."/>
            <person name="Brambilla E."/>
            <person name="Klenk H.-P."/>
            <person name="Eisen J.A."/>
        </authorList>
    </citation>
    <scope>NUCLEOTIDE SEQUENCE [LARGE SCALE GENOMIC DNA]</scope>
    <source>
        <strain evidence="2">ATCC BAA-1111 / DSM 21527 / NCTC 11395 / H</strain>
    </source>
</reference>
<name>I4B268_TURPD</name>
<dbReference type="HOGENOM" id="CLU_177114_0_0_12"/>
<proteinExistence type="predicted"/>
<dbReference type="OrthoDB" id="337884at2"/>
<dbReference type="EMBL" id="CP002959">
    <property type="protein sequence ID" value="AFM11375.1"/>
    <property type="molecule type" value="Genomic_DNA"/>
</dbReference>
<gene>
    <name evidence="1" type="ordered locus">Turpa_0724</name>
</gene>
<dbReference type="Pfam" id="PF10387">
    <property type="entry name" value="DUF2442"/>
    <property type="match status" value="1"/>
</dbReference>
<keyword evidence="2" id="KW-1185">Reference proteome</keyword>
<dbReference type="STRING" id="869212.Turpa_0724"/>
<evidence type="ECO:0000313" key="2">
    <source>
        <dbReference type="Proteomes" id="UP000006048"/>
    </source>
</evidence>
<sequence>MSTTADKVTKEKETVAVAVRAEGRTIIVELYDGRTVSFPADRYKILHKAKDHELKAVTLRAGGTALRWENLDEDLTVEGIVAGRFQL</sequence>
<protein>
    <recommendedName>
        <fullName evidence="3">DUF2442 domain-containing protein</fullName>
    </recommendedName>
</protein>